<dbReference type="GO" id="GO:0005634">
    <property type="term" value="C:nucleus"/>
    <property type="evidence" value="ECO:0007669"/>
    <property type="project" value="TreeGrafter"/>
</dbReference>
<gene>
    <name evidence="3" type="ORF">MA16_Dca025008</name>
</gene>
<keyword evidence="2" id="KW-0131">Cell cycle</keyword>
<dbReference type="Proteomes" id="UP000233837">
    <property type="component" value="Unassembled WGS sequence"/>
</dbReference>
<dbReference type="PANTHER" id="PTHR33142">
    <property type="entry name" value="CYCLIN-DEPENDENT PROTEIN KINASE INHIBITOR SMR13"/>
    <property type="match status" value="1"/>
</dbReference>
<dbReference type="InterPro" id="IPR040389">
    <property type="entry name" value="SMR"/>
</dbReference>
<evidence type="ECO:0000256" key="2">
    <source>
        <dbReference type="ARBA" id="ARBA00023306"/>
    </source>
</evidence>
<protein>
    <submittedName>
        <fullName evidence="3">Uncharacterized protein</fullName>
    </submittedName>
</protein>
<proteinExistence type="predicted"/>
<dbReference type="EMBL" id="KZ502994">
    <property type="protein sequence ID" value="PKU69817.1"/>
    <property type="molecule type" value="Genomic_DNA"/>
</dbReference>
<reference evidence="3 4" key="2">
    <citation type="journal article" date="2017" name="Nature">
        <title>The Apostasia genome and the evolution of orchids.</title>
        <authorList>
            <person name="Zhang G.Q."/>
            <person name="Liu K.W."/>
            <person name="Li Z."/>
            <person name="Lohaus R."/>
            <person name="Hsiao Y.Y."/>
            <person name="Niu S.C."/>
            <person name="Wang J.Y."/>
            <person name="Lin Y.C."/>
            <person name="Xu Q."/>
            <person name="Chen L.J."/>
            <person name="Yoshida K."/>
            <person name="Fujiwara S."/>
            <person name="Wang Z.W."/>
            <person name="Zhang Y.Q."/>
            <person name="Mitsuda N."/>
            <person name="Wang M."/>
            <person name="Liu G.H."/>
            <person name="Pecoraro L."/>
            <person name="Huang H.X."/>
            <person name="Xiao X.J."/>
            <person name="Lin M."/>
            <person name="Wu X.Y."/>
            <person name="Wu W.L."/>
            <person name="Chen Y.Y."/>
            <person name="Chang S.B."/>
            <person name="Sakamoto S."/>
            <person name="Ohme-Takagi M."/>
            <person name="Yagi M."/>
            <person name="Zeng S.J."/>
            <person name="Shen C.Y."/>
            <person name="Yeh C.M."/>
            <person name="Luo Y.B."/>
            <person name="Tsai W.C."/>
            <person name="Van de Peer Y."/>
            <person name="Liu Z.J."/>
        </authorList>
    </citation>
    <scope>NUCLEOTIDE SEQUENCE [LARGE SCALE GENOMIC DNA]</scope>
    <source>
        <tissue evidence="3">The whole plant</tissue>
    </source>
</reference>
<dbReference type="GO" id="GO:0004860">
    <property type="term" value="F:protein kinase inhibitor activity"/>
    <property type="evidence" value="ECO:0007669"/>
    <property type="project" value="UniProtKB-KW"/>
</dbReference>
<dbReference type="PANTHER" id="PTHR33142:SF8">
    <property type="entry name" value="CYCLIN-DEPENDENT PROTEIN KINASE INHIBITOR SMR9"/>
    <property type="match status" value="1"/>
</dbReference>
<dbReference type="AlphaFoldDB" id="A0A2I0W2D3"/>
<name>A0A2I0W2D3_9ASPA</name>
<evidence type="ECO:0000313" key="3">
    <source>
        <dbReference type="EMBL" id="PKU69817.1"/>
    </source>
</evidence>
<evidence type="ECO:0000313" key="4">
    <source>
        <dbReference type="Proteomes" id="UP000233837"/>
    </source>
</evidence>
<keyword evidence="1" id="KW-0649">Protein kinase inhibitor</keyword>
<accession>A0A2I0W2D3</accession>
<sequence>MQNFGQSHPTLNLKEISLLFSSFPIHTTPASQMDCKLCFDQWRKTADPTVQKLEEASEIADQNCLKGGDDEVSCNGFSTPKARRFRIPERIPCPPAPKKRRLSPVLCSYHRPAVSFFTHPELELFFLVALHDIRV</sequence>
<evidence type="ECO:0000256" key="1">
    <source>
        <dbReference type="ARBA" id="ARBA00023013"/>
    </source>
</evidence>
<reference evidence="3 4" key="1">
    <citation type="journal article" date="2016" name="Sci. Rep.">
        <title>The Dendrobium catenatum Lindl. genome sequence provides insights into polysaccharide synthase, floral development and adaptive evolution.</title>
        <authorList>
            <person name="Zhang G.Q."/>
            <person name="Xu Q."/>
            <person name="Bian C."/>
            <person name="Tsai W.C."/>
            <person name="Yeh C.M."/>
            <person name="Liu K.W."/>
            <person name="Yoshida K."/>
            <person name="Zhang L.S."/>
            <person name="Chang S.B."/>
            <person name="Chen F."/>
            <person name="Shi Y."/>
            <person name="Su Y.Y."/>
            <person name="Zhang Y.Q."/>
            <person name="Chen L.J."/>
            <person name="Yin Y."/>
            <person name="Lin M."/>
            <person name="Huang H."/>
            <person name="Deng H."/>
            <person name="Wang Z.W."/>
            <person name="Zhu S.L."/>
            <person name="Zhao X."/>
            <person name="Deng C."/>
            <person name="Niu S.C."/>
            <person name="Huang J."/>
            <person name="Wang M."/>
            <person name="Liu G.H."/>
            <person name="Yang H.J."/>
            <person name="Xiao X.J."/>
            <person name="Hsiao Y.Y."/>
            <person name="Wu W.L."/>
            <person name="Chen Y.Y."/>
            <person name="Mitsuda N."/>
            <person name="Ohme-Takagi M."/>
            <person name="Luo Y.B."/>
            <person name="Van de Peer Y."/>
            <person name="Liu Z.J."/>
        </authorList>
    </citation>
    <scope>NUCLEOTIDE SEQUENCE [LARGE SCALE GENOMIC DNA]</scope>
    <source>
        <tissue evidence="3">The whole plant</tissue>
    </source>
</reference>
<organism evidence="3 4">
    <name type="scientific">Dendrobium catenatum</name>
    <dbReference type="NCBI Taxonomy" id="906689"/>
    <lineage>
        <taxon>Eukaryota</taxon>
        <taxon>Viridiplantae</taxon>
        <taxon>Streptophyta</taxon>
        <taxon>Embryophyta</taxon>
        <taxon>Tracheophyta</taxon>
        <taxon>Spermatophyta</taxon>
        <taxon>Magnoliopsida</taxon>
        <taxon>Liliopsida</taxon>
        <taxon>Asparagales</taxon>
        <taxon>Orchidaceae</taxon>
        <taxon>Epidendroideae</taxon>
        <taxon>Malaxideae</taxon>
        <taxon>Dendrobiinae</taxon>
        <taxon>Dendrobium</taxon>
    </lineage>
</organism>
<dbReference type="GO" id="GO:0032875">
    <property type="term" value="P:regulation of DNA endoreduplication"/>
    <property type="evidence" value="ECO:0007669"/>
    <property type="project" value="InterPro"/>
</dbReference>
<dbReference type="OrthoDB" id="1840446at2759"/>
<keyword evidence="4" id="KW-1185">Reference proteome</keyword>